<feature type="transmembrane region" description="Helical" evidence="5">
    <location>
        <begin position="279"/>
        <end position="299"/>
    </location>
</feature>
<dbReference type="Proteomes" id="UP000273252">
    <property type="component" value="Unassembled WGS sequence"/>
</dbReference>
<protein>
    <recommendedName>
        <fullName evidence="6">Inositolphosphotransferase Aur1/Ipt1 domain-containing protein</fullName>
    </recommendedName>
</protein>
<keyword evidence="3 5" id="KW-1133">Transmembrane helix</keyword>
<evidence type="ECO:0000259" key="6">
    <source>
        <dbReference type="Pfam" id="PF14378"/>
    </source>
</evidence>
<dbReference type="EMBL" id="QVMU01000020">
    <property type="protein sequence ID" value="RJX68492.1"/>
    <property type="molecule type" value="Genomic_DNA"/>
</dbReference>
<proteinExistence type="predicted"/>
<name>A0A3A6QGL1_9VIBR</name>
<dbReference type="PANTHER" id="PTHR31310">
    <property type="match status" value="1"/>
</dbReference>
<gene>
    <name evidence="7" type="ORF">DZ860_17225</name>
</gene>
<comment type="caution">
    <text evidence="7">The sequence shown here is derived from an EMBL/GenBank/DDBJ whole genome shotgun (WGS) entry which is preliminary data.</text>
</comment>
<dbReference type="Pfam" id="PF14378">
    <property type="entry name" value="PAP2_3"/>
    <property type="match status" value="1"/>
</dbReference>
<comment type="subcellular location">
    <subcellularLocation>
        <location evidence="1">Membrane</location>
        <topology evidence="1">Multi-pass membrane protein</topology>
    </subcellularLocation>
</comment>
<keyword evidence="8" id="KW-1185">Reference proteome</keyword>
<evidence type="ECO:0000313" key="8">
    <source>
        <dbReference type="Proteomes" id="UP000273252"/>
    </source>
</evidence>
<keyword evidence="2 5" id="KW-0812">Transmembrane</keyword>
<accession>A0A3A6QGL1</accession>
<dbReference type="GO" id="GO:0016020">
    <property type="term" value="C:membrane"/>
    <property type="evidence" value="ECO:0007669"/>
    <property type="project" value="UniProtKB-SubCell"/>
</dbReference>
<feature type="transmembrane region" description="Helical" evidence="5">
    <location>
        <begin position="136"/>
        <end position="161"/>
    </location>
</feature>
<organism evidence="7 8">
    <name type="scientific">Vibrio sinensis</name>
    <dbReference type="NCBI Taxonomy" id="2302434"/>
    <lineage>
        <taxon>Bacteria</taxon>
        <taxon>Pseudomonadati</taxon>
        <taxon>Pseudomonadota</taxon>
        <taxon>Gammaproteobacteria</taxon>
        <taxon>Vibrionales</taxon>
        <taxon>Vibrionaceae</taxon>
        <taxon>Vibrio</taxon>
    </lineage>
</organism>
<reference evidence="7 8" key="1">
    <citation type="submission" date="2018-08" db="EMBL/GenBank/DDBJ databases">
        <title>Vibrio isolated from the Eastern China Marginal Seas.</title>
        <authorList>
            <person name="Li Y."/>
        </authorList>
    </citation>
    <scope>NUCLEOTIDE SEQUENCE [LARGE SCALE GENOMIC DNA]</scope>
    <source>
        <strain evidence="7 8">BEI233</strain>
    </source>
</reference>
<evidence type="ECO:0000256" key="3">
    <source>
        <dbReference type="ARBA" id="ARBA00022989"/>
    </source>
</evidence>
<feature type="domain" description="Inositolphosphotransferase Aur1/Ipt1" evidence="6">
    <location>
        <begin position="112"/>
        <end position="318"/>
    </location>
</feature>
<evidence type="ECO:0000256" key="2">
    <source>
        <dbReference type="ARBA" id="ARBA00022692"/>
    </source>
</evidence>
<dbReference type="PANTHER" id="PTHR31310:SF7">
    <property type="entry name" value="PA-PHOSPHATASE RELATED-FAMILY PROTEIN DDB_G0268928"/>
    <property type="match status" value="1"/>
</dbReference>
<dbReference type="InterPro" id="IPR026841">
    <property type="entry name" value="Aur1/Ipt1"/>
</dbReference>
<feature type="transmembrane region" description="Helical" evidence="5">
    <location>
        <begin position="71"/>
        <end position="92"/>
    </location>
</feature>
<keyword evidence="4 5" id="KW-0472">Membrane</keyword>
<dbReference type="AlphaFoldDB" id="A0A3A6QGL1"/>
<dbReference type="InterPro" id="IPR052185">
    <property type="entry name" value="IPC_Synthase-Related"/>
</dbReference>
<evidence type="ECO:0000256" key="1">
    <source>
        <dbReference type="ARBA" id="ARBA00004141"/>
    </source>
</evidence>
<dbReference type="OrthoDB" id="9816314at2"/>
<feature type="transmembrane region" description="Helical" evidence="5">
    <location>
        <begin position="173"/>
        <end position="198"/>
    </location>
</feature>
<evidence type="ECO:0000256" key="5">
    <source>
        <dbReference type="SAM" id="Phobius"/>
    </source>
</evidence>
<evidence type="ECO:0000313" key="7">
    <source>
        <dbReference type="EMBL" id="RJX68492.1"/>
    </source>
</evidence>
<evidence type="ECO:0000256" key="4">
    <source>
        <dbReference type="ARBA" id="ARBA00023136"/>
    </source>
</evidence>
<sequence length="340" mass="39066">MGVVVLGVALFAYLHGHTSRLSLFSYMSGVILVVPVSIMISATIYFFVLACRREPRPLLCYRNKLLAIYECRARIIASFFLLTALSLVISSFSTMKGLIPLVKPFQYDTLFYEMDLWFFFGHSPWELVHSVFDSPYHIMILNCFYNVWFLLLWGCLCYFLLAPPSNNRTQAILSWILCWFFIGTIMAMLLSSAGPAFLENLEPSNQTYAELMERLKNHDIWLKEQGSFGIFAVQTQENLWQAYIQDKEMLGSGISAMPSMHVSIATQMALSVSSVNRKLGWFFWVYLVIIFIGSFALGWHYAVDGLVSIPLTCLIWYLSGKLARRQWTRSSEIRIEPNYS</sequence>
<feature type="transmembrane region" description="Helical" evidence="5">
    <location>
        <begin position="26"/>
        <end position="50"/>
    </location>
</feature>